<dbReference type="PROSITE" id="PS00073">
    <property type="entry name" value="ACYL_COA_DH_2"/>
    <property type="match status" value="1"/>
</dbReference>
<evidence type="ECO:0000256" key="5">
    <source>
        <dbReference type="ARBA" id="ARBA00022827"/>
    </source>
</evidence>
<reference evidence="12" key="3">
    <citation type="submission" date="2025-09" db="UniProtKB">
        <authorList>
            <consortium name="Ensembl"/>
        </authorList>
    </citation>
    <scope>IDENTIFICATION</scope>
</reference>
<dbReference type="InterPro" id="IPR052033">
    <property type="entry name" value="Glutaryl-CoA_DH_mitochondrial"/>
</dbReference>
<name>A0A4W5RJP2_9TELE</name>
<comment type="cofactor">
    <cofactor evidence="1">
        <name>FAD</name>
        <dbReference type="ChEBI" id="CHEBI:57692"/>
    </cofactor>
</comment>
<keyword evidence="7" id="KW-0560">Oxidoreductase</keyword>
<dbReference type="InterPro" id="IPR036250">
    <property type="entry name" value="AcylCo_DH-like_C"/>
</dbReference>
<dbReference type="FunFam" id="1.10.540.10:FF:000026">
    <property type="entry name" value="Acyl-CoA dehydrogenase medium chain"/>
    <property type="match status" value="1"/>
</dbReference>
<dbReference type="InterPro" id="IPR009075">
    <property type="entry name" value="AcylCo_DH/oxidase_C"/>
</dbReference>
<keyword evidence="8" id="KW-0496">Mitochondrion</keyword>
<dbReference type="GO" id="GO:0046949">
    <property type="term" value="P:fatty-acyl-CoA biosynthetic process"/>
    <property type="evidence" value="ECO:0007669"/>
    <property type="project" value="TreeGrafter"/>
</dbReference>
<keyword evidence="5" id="KW-0274">FAD</keyword>
<feature type="domain" description="Acyl-CoA dehydrogenase/oxidase C-terminal" evidence="10">
    <location>
        <begin position="242"/>
        <end position="382"/>
    </location>
</feature>
<dbReference type="InterPro" id="IPR037069">
    <property type="entry name" value="AcylCoA_DH/ox_N_sf"/>
</dbReference>
<dbReference type="InterPro" id="IPR013786">
    <property type="entry name" value="AcylCoA_DH/ox_N"/>
</dbReference>
<reference evidence="13" key="1">
    <citation type="submission" date="2018-06" db="EMBL/GenBank/DDBJ databases">
        <title>Genome assembly of Danube salmon.</title>
        <authorList>
            <person name="Macqueen D.J."/>
            <person name="Gundappa M.K."/>
        </authorList>
    </citation>
    <scope>NUCLEOTIDE SEQUENCE [LARGE SCALE GENOMIC DNA]</scope>
</reference>
<comment type="similarity">
    <text evidence="3">Belongs to the acyl-CoA dehydrogenase family.</text>
</comment>
<evidence type="ECO:0000256" key="1">
    <source>
        <dbReference type="ARBA" id="ARBA00001974"/>
    </source>
</evidence>
<dbReference type="PANTHER" id="PTHR42807">
    <property type="entry name" value="GLUTARYL-COA DEHYDROGENASE, MITOCHONDRIAL"/>
    <property type="match status" value="1"/>
</dbReference>
<evidence type="ECO:0000259" key="11">
    <source>
        <dbReference type="Pfam" id="PF02771"/>
    </source>
</evidence>
<dbReference type="GO" id="GO:0000062">
    <property type="term" value="F:fatty-acyl-CoA binding"/>
    <property type="evidence" value="ECO:0007669"/>
    <property type="project" value="TreeGrafter"/>
</dbReference>
<dbReference type="STRING" id="62062.ENSHHUP00000090166"/>
<dbReference type="Pfam" id="PF02771">
    <property type="entry name" value="Acyl-CoA_dh_N"/>
    <property type="match status" value="1"/>
</dbReference>
<dbReference type="GO" id="GO:0005743">
    <property type="term" value="C:mitochondrial inner membrane"/>
    <property type="evidence" value="ECO:0007669"/>
    <property type="project" value="TreeGrafter"/>
</dbReference>
<dbReference type="SUPFAM" id="SSF47203">
    <property type="entry name" value="Acyl-CoA dehydrogenase C-terminal domain-like"/>
    <property type="match status" value="1"/>
</dbReference>
<dbReference type="Proteomes" id="UP000314982">
    <property type="component" value="Unassembled WGS sequence"/>
</dbReference>
<comment type="subcellular location">
    <subcellularLocation>
        <location evidence="2">Mitochondrion matrix</location>
    </subcellularLocation>
</comment>
<evidence type="ECO:0000256" key="2">
    <source>
        <dbReference type="ARBA" id="ARBA00004305"/>
    </source>
</evidence>
<proteinExistence type="inferred from homology"/>
<dbReference type="GeneTree" id="ENSGT00940000158116"/>
<evidence type="ECO:0000256" key="3">
    <source>
        <dbReference type="ARBA" id="ARBA00009347"/>
    </source>
</evidence>
<dbReference type="FunFam" id="1.20.140.10:FF:000006">
    <property type="entry name" value="Glutaryl-CoA dehydrogenase, mitochondrial"/>
    <property type="match status" value="1"/>
</dbReference>
<evidence type="ECO:0000256" key="9">
    <source>
        <dbReference type="ARBA" id="ARBA00039507"/>
    </source>
</evidence>
<protein>
    <recommendedName>
        <fullName evidence="9">Glutaryl-CoA dehydrogenase, mitochondrial</fullName>
    </recommendedName>
</protein>
<keyword evidence="6" id="KW-0809">Transit peptide</keyword>
<evidence type="ECO:0000256" key="6">
    <source>
        <dbReference type="ARBA" id="ARBA00022946"/>
    </source>
</evidence>
<dbReference type="GO" id="GO:0050660">
    <property type="term" value="F:flavin adenine dinucleotide binding"/>
    <property type="evidence" value="ECO:0007669"/>
    <property type="project" value="InterPro"/>
</dbReference>
<accession>A0A4W5RJP2</accession>
<keyword evidence="4" id="KW-0285">Flavoprotein</keyword>
<dbReference type="Pfam" id="PF00441">
    <property type="entry name" value="Acyl-CoA_dh_1"/>
    <property type="match status" value="1"/>
</dbReference>
<dbReference type="Gene3D" id="1.20.140.10">
    <property type="entry name" value="Butyryl-CoA Dehydrogenase, subunit A, domain 3"/>
    <property type="match status" value="1"/>
</dbReference>
<evidence type="ECO:0000259" key="10">
    <source>
        <dbReference type="Pfam" id="PF00441"/>
    </source>
</evidence>
<organism evidence="12 13">
    <name type="scientific">Hucho hucho</name>
    <name type="common">huchen</name>
    <dbReference type="NCBI Taxonomy" id="62062"/>
    <lineage>
        <taxon>Eukaryota</taxon>
        <taxon>Metazoa</taxon>
        <taxon>Chordata</taxon>
        <taxon>Craniata</taxon>
        <taxon>Vertebrata</taxon>
        <taxon>Euteleostomi</taxon>
        <taxon>Actinopterygii</taxon>
        <taxon>Neopterygii</taxon>
        <taxon>Teleostei</taxon>
        <taxon>Protacanthopterygii</taxon>
        <taxon>Salmoniformes</taxon>
        <taxon>Salmonidae</taxon>
        <taxon>Salmoninae</taxon>
        <taxon>Hucho</taxon>
    </lineage>
</organism>
<evidence type="ECO:0000256" key="4">
    <source>
        <dbReference type="ARBA" id="ARBA00022630"/>
    </source>
</evidence>
<dbReference type="GO" id="GO:0033539">
    <property type="term" value="P:fatty acid beta-oxidation using acyl-CoA dehydrogenase"/>
    <property type="evidence" value="ECO:0007669"/>
    <property type="project" value="TreeGrafter"/>
</dbReference>
<evidence type="ECO:0000313" key="12">
    <source>
        <dbReference type="Ensembl" id="ENSHHUP00000090166.1"/>
    </source>
</evidence>
<dbReference type="InterPro" id="IPR046373">
    <property type="entry name" value="Acyl-CoA_Oxase/DH_mid-dom_sf"/>
</dbReference>
<dbReference type="CDD" id="cd01151">
    <property type="entry name" value="GCD"/>
    <property type="match status" value="1"/>
</dbReference>
<sequence>MALRSAVCRLLVNPKRCAIISASRSQGSAAPAQKDAEKASEKKAKASKVQFNWRDGLELEGQLTEEEIMIRDSFRDYLFHRDIVSEMGELGVLGPTIKGYGCAGTSYVAYGLIAREVERVDSGYRSVMSVQSSLVMHPIYAYGTEEQKEKWLPRLARGEILGCFGLTEPNHGSDPGGMETRCDDGKVRGFILERGMKGFTTPKIEGKFSLRASATGMIIMDEVEVPEENLLPKVSGLGGPFGCLNNARYGIAWGSLGAAEFCFHAARQYTLDRIQFGVPLARNQLMQKKMADMLTEITIGLQACLQLGRLIDAKKAAPEMISMLKRNSCGKSLDIARQARDMLGGNGISDEYHIIRHVMNLEAVNTYEGTHDIHALILGRAITGLQSFTVNN</sequence>
<dbReference type="InterPro" id="IPR006089">
    <property type="entry name" value="Acyl-CoA_DH_CS"/>
</dbReference>
<dbReference type="GO" id="GO:0004361">
    <property type="term" value="F:glutaryl-CoA dehydrogenase activity"/>
    <property type="evidence" value="ECO:0007669"/>
    <property type="project" value="TreeGrafter"/>
</dbReference>
<evidence type="ECO:0000313" key="13">
    <source>
        <dbReference type="Proteomes" id="UP000314982"/>
    </source>
</evidence>
<dbReference type="Gene3D" id="1.10.540.10">
    <property type="entry name" value="Acyl-CoA dehydrogenase/oxidase, N-terminal domain"/>
    <property type="match status" value="1"/>
</dbReference>
<feature type="domain" description="Acyl-CoA dehydrogenase/oxidase N-terminal" evidence="11">
    <location>
        <begin position="72"/>
        <end position="159"/>
    </location>
</feature>
<dbReference type="GO" id="GO:0005759">
    <property type="term" value="C:mitochondrial matrix"/>
    <property type="evidence" value="ECO:0007669"/>
    <property type="project" value="UniProtKB-SubCell"/>
</dbReference>
<dbReference type="Gene3D" id="2.40.110.10">
    <property type="entry name" value="Butyryl-CoA Dehydrogenase, subunit A, domain 2"/>
    <property type="match status" value="1"/>
</dbReference>
<keyword evidence="13" id="KW-1185">Reference proteome</keyword>
<dbReference type="PANTHER" id="PTHR42807:SF1">
    <property type="entry name" value="GLUTARYL-COA DEHYDROGENASE, MITOCHONDRIAL"/>
    <property type="match status" value="1"/>
</dbReference>
<dbReference type="Ensembl" id="ENSHHUT00000092961.1">
    <property type="protein sequence ID" value="ENSHHUP00000090166.1"/>
    <property type="gene ID" value="ENSHHUG00000052063.1"/>
</dbReference>
<evidence type="ECO:0000256" key="7">
    <source>
        <dbReference type="ARBA" id="ARBA00023002"/>
    </source>
</evidence>
<evidence type="ECO:0000256" key="8">
    <source>
        <dbReference type="ARBA" id="ARBA00023128"/>
    </source>
</evidence>
<reference evidence="12" key="2">
    <citation type="submission" date="2025-08" db="UniProtKB">
        <authorList>
            <consortium name="Ensembl"/>
        </authorList>
    </citation>
    <scope>IDENTIFICATION</scope>
</reference>
<dbReference type="AlphaFoldDB" id="A0A4W5RJP2"/>
<dbReference type="InterPro" id="IPR009100">
    <property type="entry name" value="AcylCoA_DH/oxidase_NM_dom_sf"/>
</dbReference>
<dbReference type="SUPFAM" id="SSF56645">
    <property type="entry name" value="Acyl-CoA dehydrogenase NM domain-like"/>
    <property type="match status" value="1"/>
</dbReference>